<dbReference type="EMBL" id="JANIDW010000002">
    <property type="protein sequence ID" value="MCX5614579.1"/>
    <property type="molecule type" value="Genomic_DNA"/>
</dbReference>
<accession>A0ABT3W9Y8</accession>
<feature type="transmembrane region" description="Helical" evidence="1">
    <location>
        <begin position="254"/>
        <end position="276"/>
    </location>
</feature>
<dbReference type="PROSITE" id="PS51257">
    <property type="entry name" value="PROKAR_LIPOPROTEIN"/>
    <property type="match status" value="1"/>
</dbReference>
<evidence type="ECO:0000313" key="2">
    <source>
        <dbReference type="EMBL" id="MCX5614579.1"/>
    </source>
</evidence>
<proteinExistence type="predicted"/>
<dbReference type="RefSeq" id="WP_266106674.1">
    <property type="nucleotide sequence ID" value="NZ_JANIDW010000002.1"/>
</dbReference>
<keyword evidence="1" id="KW-1133">Transmembrane helix</keyword>
<sequence length="486" mass="54388">MIGLERKKRILGAWCWVWCAVFLLACLRTGAVMFHHVGLDYNEGWNAQLASWQAGQGDHRLYSSENGFVFNNYPPLSFIIFGWVVKQGGDAIVVGRIVSCLSVILSSCLIARFVKIVTRSGLSAWMSASVFLMTVNTAFYSYFGMNDPQWLAHFLMLSGLSILFSSQGVSFACWRLALSALLIVLAGFVKHNLVALPLALCVWIFLCDKKKALLWAGIVLVLVGGGFDLCYNLYGMGFFYDVFLHKRTVWLGRIVHGLGAVLLMGGILSVGIGLSYYYRREVKRKDSIVLIIIYLFASLLFGLLGAMGAGVDYNIMFDVLISGSILCGVCFSKLLEDSWHENTVFVMCCIVSLPLLFLFPARGVSFYRDIKNIQSNAQIWAKNIDTLKTYKNDTLCTDMTLCYWAHAPYSVDMFNLAQALKIGGQKFLIQEAVMMHKFAFVQVYGAPKFYRGRSDIFNNWLKKAGYHPVFTGQGDMILLGYGPQGR</sequence>
<feature type="transmembrane region" description="Helical" evidence="1">
    <location>
        <begin position="342"/>
        <end position="361"/>
    </location>
</feature>
<feature type="transmembrane region" description="Helical" evidence="1">
    <location>
        <begin position="176"/>
        <end position="206"/>
    </location>
</feature>
<feature type="transmembrane region" description="Helical" evidence="1">
    <location>
        <begin position="12"/>
        <end position="34"/>
    </location>
</feature>
<evidence type="ECO:0000313" key="3">
    <source>
        <dbReference type="Proteomes" id="UP001165648"/>
    </source>
</evidence>
<gene>
    <name evidence="2" type="ORF">NQF64_04895</name>
</gene>
<dbReference type="Proteomes" id="UP001165648">
    <property type="component" value="Unassembled WGS sequence"/>
</dbReference>
<feature type="transmembrane region" description="Helical" evidence="1">
    <location>
        <begin position="124"/>
        <end position="143"/>
    </location>
</feature>
<keyword evidence="1" id="KW-0812">Transmembrane</keyword>
<name>A0ABT3W9Y8_9PROT</name>
<feature type="transmembrane region" description="Helical" evidence="1">
    <location>
        <begin position="288"/>
        <end position="309"/>
    </location>
</feature>
<evidence type="ECO:0000256" key="1">
    <source>
        <dbReference type="SAM" id="Phobius"/>
    </source>
</evidence>
<comment type="caution">
    <text evidence="2">The sequence shown here is derived from an EMBL/GenBank/DDBJ whole genome shotgun (WGS) entry which is preliminary data.</text>
</comment>
<feature type="transmembrane region" description="Helical" evidence="1">
    <location>
        <begin position="213"/>
        <end position="234"/>
    </location>
</feature>
<organism evidence="2 3">
    <name type="scientific">Bombella saccharophila</name>
    <dbReference type="NCBI Taxonomy" id="2967338"/>
    <lineage>
        <taxon>Bacteria</taxon>
        <taxon>Pseudomonadati</taxon>
        <taxon>Pseudomonadota</taxon>
        <taxon>Alphaproteobacteria</taxon>
        <taxon>Acetobacterales</taxon>
        <taxon>Acetobacteraceae</taxon>
        <taxon>Bombella</taxon>
    </lineage>
</organism>
<feature type="transmembrane region" description="Helical" evidence="1">
    <location>
        <begin position="150"/>
        <end position="170"/>
    </location>
</feature>
<keyword evidence="1" id="KW-0472">Membrane</keyword>
<reference evidence="2 3" key="1">
    <citation type="submission" date="2022-07" db="EMBL/GenBank/DDBJ databases">
        <title>Bombella genomes.</title>
        <authorList>
            <person name="Harer L."/>
            <person name="Styblova S."/>
            <person name="Ehrmann M."/>
        </authorList>
    </citation>
    <scope>NUCLEOTIDE SEQUENCE [LARGE SCALE GENOMIC DNA]</scope>
    <source>
        <strain evidence="2 3">TMW 2.2558</strain>
    </source>
</reference>
<evidence type="ECO:0008006" key="4">
    <source>
        <dbReference type="Google" id="ProtNLM"/>
    </source>
</evidence>
<keyword evidence="3" id="KW-1185">Reference proteome</keyword>
<feature type="transmembrane region" description="Helical" evidence="1">
    <location>
        <begin position="97"/>
        <end position="118"/>
    </location>
</feature>
<feature type="transmembrane region" description="Helical" evidence="1">
    <location>
        <begin position="68"/>
        <end position="85"/>
    </location>
</feature>
<protein>
    <recommendedName>
        <fullName evidence="4">Glycosyltransferase RgtA/B/C/D-like domain-containing protein</fullName>
    </recommendedName>
</protein>